<sequence>PNGNATFKPVASLEHGDDPTISFTVDVTAQDFDGDVSTEQLNINILDRNATITVANVIGAEDAGRDGVTILFNDPNQITN</sequence>
<gene>
    <name evidence="1" type="ORF">EAY46_28950</name>
</gene>
<keyword evidence="2" id="KW-1185">Reference proteome</keyword>
<dbReference type="EMBL" id="RDPI01001309">
    <property type="protein sequence ID" value="MBF4377006.1"/>
    <property type="molecule type" value="Genomic_DNA"/>
</dbReference>
<dbReference type="Proteomes" id="UP000726136">
    <property type="component" value="Unassembled WGS sequence"/>
</dbReference>
<evidence type="ECO:0000313" key="1">
    <source>
        <dbReference type="EMBL" id="MBF4377006.1"/>
    </source>
</evidence>
<dbReference type="RefSeq" id="WP_194665046.1">
    <property type="nucleotide sequence ID" value="NZ_RDPI01001309.1"/>
</dbReference>
<protein>
    <submittedName>
        <fullName evidence="1">Uncharacterized protein</fullName>
    </submittedName>
</protein>
<feature type="non-terminal residue" evidence="1">
    <location>
        <position position="80"/>
    </location>
</feature>
<accession>A0ABR9ZEX4</accession>
<organism evidence="1 2">
    <name type="scientific">Vibrio anguillarum</name>
    <name type="common">Listonella anguillarum</name>
    <dbReference type="NCBI Taxonomy" id="55601"/>
    <lineage>
        <taxon>Bacteria</taxon>
        <taxon>Pseudomonadati</taxon>
        <taxon>Pseudomonadota</taxon>
        <taxon>Gammaproteobacteria</taxon>
        <taxon>Vibrionales</taxon>
        <taxon>Vibrionaceae</taxon>
        <taxon>Vibrio</taxon>
    </lineage>
</organism>
<evidence type="ECO:0000313" key="2">
    <source>
        <dbReference type="Proteomes" id="UP000726136"/>
    </source>
</evidence>
<feature type="non-terminal residue" evidence="1">
    <location>
        <position position="1"/>
    </location>
</feature>
<name>A0ABR9ZEX4_VIBAN</name>
<comment type="caution">
    <text evidence="1">The sequence shown here is derived from an EMBL/GenBank/DDBJ whole genome shotgun (WGS) entry which is preliminary data.</text>
</comment>
<proteinExistence type="predicted"/>
<reference evidence="1 2" key="1">
    <citation type="journal article" date="2021" name="PeerJ">
        <title>Analysis of 44 Vibrio anguillarum genomes reveals high genetic diversity.</title>
        <authorList>
            <person name="Hansen M.J."/>
            <person name="Dalsgaard I."/>
        </authorList>
    </citation>
    <scope>NUCLEOTIDE SEQUENCE [LARGE SCALE GENOMIC DNA]</scope>
    <source>
        <strain evidence="1 2">040915-1/1B</strain>
    </source>
</reference>